<feature type="active site" description="Proton acceptor" evidence="8">
    <location>
        <position position="340"/>
    </location>
</feature>
<keyword evidence="4 9" id="KW-0479">Metal-binding</keyword>
<dbReference type="PANTHER" id="PTHR11533">
    <property type="entry name" value="PROTEASE M1 ZINC METALLOPROTEASE"/>
    <property type="match status" value="1"/>
</dbReference>
<keyword evidence="6 9" id="KW-0862">Zinc</keyword>
<dbReference type="InterPro" id="IPR014782">
    <property type="entry name" value="Peptidase_M1_dom"/>
</dbReference>
<dbReference type="GO" id="GO:0008270">
    <property type="term" value="F:zinc ion binding"/>
    <property type="evidence" value="ECO:0007669"/>
    <property type="project" value="InterPro"/>
</dbReference>
<sequence length="345" mass="38277">MLSSDTPPQDPTELRLPTDLKPTHYDITVWTDLENNTFEGIVHVDLQVIKETSKVVLHTASLELGGASLHSDALQSVQDAHTREFDDKNERGIFSFDKALPAGSKARFSVPFKGPLTGDMLGYYRSTGGKDGEFKYTLTQFEASPTAARRAFPCWDEPLLKATVAVTLVSRVNSVNLSNMPAISEEVYKPESAEKDSWLAKKMASLSDAGQWKVTKFETTPPVSTYLIAYANGPFVYLEDSYKSPLSGKVRSLRIYTTPDVISQAQFALDIKRKVLPLYEEVFDIEYPLPKLDTLVASDFDSGAMENWGLITGRTTAFLLDPASADIHSKQNIATTQSHEVAHMW</sequence>
<gene>
    <name evidence="12" type="primary">L7N655</name>
</gene>
<keyword evidence="5" id="KW-0378">Hydrolase</keyword>
<protein>
    <submittedName>
        <fullName evidence="12">Probable aminopeptidase N PepN (Lysyl aminopeptidase) (LYS-AP) (Alanine aminopeptidase)</fullName>
    </submittedName>
</protein>
<dbReference type="Pfam" id="PF01433">
    <property type="entry name" value="Peptidase_M1"/>
    <property type="match status" value="1"/>
</dbReference>
<dbReference type="GO" id="GO:0070006">
    <property type="term" value="F:metalloaminopeptidase activity"/>
    <property type="evidence" value="ECO:0007669"/>
    <property type="project" value="TreeGrafter"/>
</dbReference>
<reference evidence="12" key="1">
    <citation type="submission" date="2019-10" db="EMBL/GenBank/DDBJ databases">
        <authorList>
            <person name="Nor Muhammad N."/>
        </authorList>
    </citation>
    <scope>NUCLEOTIDE SEQUENCE</scope>
</reference>
<evidence type="ECO:0000256" key="8">
    <source>
        <dbReference type="PIRSR" id="PIRSR634016-1"/>
    </source>
</evidence>
<accession>A0A5K1JWT2</accession>
<dbReference type="InterPro" id="IPR050344">
    <property type="entry name" value="Peptidase_M1_aminopeptidases"/>
</dbReference>
<dbReference type="InterPro" id="IPR042097">
    <property type="entry name" value="Aminopeptidase_N-like_N_sf"/>
</dbReference>
<evidence type="ECO:0000256" key="2">
    <source>
        <dbReference type="ARBA" id="ARBA00022438"/>
    </source>
</evidence>
<dbReference type="InterPro" id="IPR001930">
    <property type="entry name" value="Peptidase_M1"/>
</dbReference>
<evidence type="ECO:0000259" key="11">
    <source>
        <dbReference type="Pfam" id="PF17900"/>
    </source>
</evidence>
<dbReference type="EMBL" id="LR725976">
    <property type="protein sequence ID" value="VWO96865.1"/>
    <property type="molecule type" value="Genomic_DNA"/>
</dbReference>
<evidence type="ECO:0000256" key="1">
    <source>
        <dbReference type="ARBA" id="ARBA00010136"/>
    </source>
</evidence>
<dbReference type="PRINTS" id="PR00756">
    <property type="entry name" value="ALADIPTASE"/>
</dbReference>
<dbReference type="InterPro" id="IPR034016">
    <property type="entry name" value="M1_APN-typ"/>
</dbReference>
<dbReference type="Pfam" id="PF17900">
    <property type="entry name" value="Peptidase_M1_N"/>
    <property type="match status" value="1"/>
</dbReference>
<evidence type="ECO:0000256" key="9">
    <source>
        <dbReference type="PIRSR" id="PIRSR634016-3"/>
    </source>
</evidence>
<dbReference type="SUPFAM" id="SSF63737">
    <property type="entry name" value="Leukotriene A4 hydrolase N-terminal domain"/>
    <property type="match status" value="1"/>
</dbReference>
<evidence type="ECO:0000256" key="5">
    <source>
        <dbReference type="ARBA" id="ARBA00022801"/>
    </source>
</evidence>
<dbReference type="SUPFAM" id="SSF55486">
    <property type="entry name" value="Metalloproteases ('zincins'), catalytic domain"/>
    <property type="match status" value="1"/>
</dbReference>
<evidence type="ECO:0000313" key="12">
    <source>
        <dbReference type="EMBL" id="VWO96865.1"/>
    </source>
</evidence>
<dbReference type="GO" id="GO:0043171">
    <property type="term" value="P:peptide catabolic process"/>
    <property type="evidence" value="ECO:0007669"/>
    <property type="project" value="TreeGrafter"/>
</dbReference>
<evidence type="ECO:0000256" key="4">
    <source>
        <dbReference type="ARBA" id="ARBA00022723"/>
    </source>
</evidence>
<evidence type="ECO:0000256" key="6">
    <source>
        <dbReference type="ARBA" id="ARBA00022833"/>
    </source>
</evidence>
<dbReference type="GO" id="GO:0005615">
    <property type="term" value="C:extracellular space"/>
    <property type="evidence" value="ECO:0007669"/>
    <property type="project" value="TreeGrafter"/>
</dbReference>
<name>A0A5K1JWT2_9APHY</name>
<dbReference type="Gene3D" id="1.10.390.10">
    <property type="entry name" value="Neutral Protease Domain 2"/>
    <property type="match status" value="1"/>
</dbReference>
<organism evidence="12">
    <name type="scientific">Ganoderma boninense</name>
    <dbReference type="NCBI Taxonomy" id="34458"/>
    <lineage>
        <taxon>Eukaryota</taxon>
        <taxon>Fungi</taxon>
        <taxon>Dikarya</taxon>
        <taxon>Basidiomycota</taxon>
        <taxon>Agaricomycotina</taxon>
        <taxon>Agaricomycetes</taxon>
        <taxon>Polyporales</taxon>
        <taxon>Polyporaceae</taxon>
        <taxon>Ganoderma</taxon>
    </lineage>
</organism>
<evidence type="ECO:0000256" key="3">
    <source>
        <dbReference type="ARBA" id="ARBA00022670"/>
    </source>
</evidence>
<dbReference type="GO" id="GO:0006508">
    <property type="term" value="P:proteolysis"/>
    <property type="evidence" value="ECO:0007669"/>
    <property type="project" value="UniProtKB-KW"/>
</dbReference>
<keyword evidence="7" id="KW-0482">Metalloprotease</keyword>
<dbReference type="AlphaFoldDB" id="A0A5K1JWT2"/>
<dbReference type="Gene3D" id="2.60.40.1730">
    <property type="entry name" value="tricorn interacting facor f3 domain"/>
    <property type="match status" value="1"/>
</dbReference>
<dbReference type="InterPro" id="IPR027268">
    <property type="entry name" value="Peptidase_M4/M1_CTD_sf"/>
</dbReference>
<evidence type="ECO:0000259" key="10">
    <source>
        <dbReference type="Pfam" id="PF01433"/>
    </source>
</evidence>
<evidence type="ECO:0000256" key="7">
    <source>
        <dbReference type="ARBA" id="ARBA00023049"/>
    </source>
</evidence>
<dbReference type="GO" id="GO:0042277">
    <property type="term" value="F:peptide binding"/>
    <property type="evidence" value="ECO:0007669"/>
    <property type="project" value="TreeGrafter"/>
</dbReference>
<dbReference type="CDD" id="cd09601">
    <property type="entry name" value="M1_APN-Q_like"/>
    <property type="match status" value="1"/>
</dbReference>
<feature type="domain" description="Peptidase M1 membrane alanine aminopeptidase" evidence="10">
    <location>
        <begin position="267"/>
        <end position="345"/>
    </location>
</feature>
<comment type="similarity">
    <text evidence="1">Belongs to the peptidase M1 family.</text>
</comment>
<comment type="cofactor">
    <cofactor evidence="9">
        <name>Zn(2+)</name>
        <dbReference type="ChEBI" id="CHEBI:29105"/>
    </cofactor>
    <text evidence="9">Binds 1 zinc ion per subunit.</text>
</comment>
<feature type="binding site" evidence="9">
    <location>
        <position position="343"/>
    </location>
    <ligand>
        <name>Zn(2+)</name>
        <dbReference type="ChEBI" id="CHEBI:29105"/>
        <note>catalytic</note>
    </ligand>
</feature>
<proteinExistence type="inferred from homology"/>
<feature type="domain" description="Aminopeptidase N-like N-terminal" evidence="11">
    <location>
        <begin position="21"/>
        <end position="227"/>
    </location>
</feature>
<dbReference type="InterPro" id="IPR045357">
    <property type="entry name" value="Aminopeptidase_N-like_N"/>
</dbReference>
<dbReference type="GO" id="GO:0005737">
    <property type="term" value="C:cytoplasm"/>
    <property type="evidence" value="ECO:0007669"/>
    <property type="project" value="TreeGrafter"/>
</dbReference>
<dbReference type="PANTHER" id="PTHR11533:SF174">
    <property type="entry name" value="PUROMYCIN-SENSITIVE AMINOPEPTIDASE-RELATED"/>
    <property type="match status" value="1"/>
</dbReference>
<keyword evidence="3" id="KW-0645">Protease</keyword>
<feature type="binding site" evidence="9">
    <location>
        <position position="339"/>
    </location>
    <ligand>
        <name>Zn(2+)</name>
        <dbReference type="ChEBI" id="CHEBI:29105"/>
        <note>catalytic</note>
    </ligand>
</feature>
<keyword evidence="2 12" id="KW-0031">Aminopeptidase</keyword>
<dbReference type="GO" id="GO:0016020">
    <property type="term" value="C:membrane"/>
    <property type="evidence" value="ECO:0007669"/>
    <property type="project" value="TreeGrafter"/>
</dbReference>